<organism evidence="2 3">
    <name type="scientific">Halorubrum cibi</name>
    <dbReference type="NCBI Taxonomy" id="413815"/>
    <lineage>
        <taxon>Archaea</taxon>
        <taxon>Methanobacteriati</taxon>
        <taxon>Methanobacteriota</taxon>
        <taxon>Stenosarchaea group</taxon>
        <taxon>Halobacteria</taxon>
        <taxon>Halobacteriales</taxon>
        <taxon>Haloferacaceae</taxon>
        <taxon>Halorubrum</taxon>
    </lineage>
</organism>
<accession>A0A521DN87</accession>
<sequence length="125" mass="13829">MFSVVAANDWLNDYWAGGNLKRSTETIDRITGESDFYDSAPQEIQESIDDFDELGYSHHVAILAGIALAIAVPITGYLVAGFVGGISGVVLAIVILRVLSIRSYRELNRLAKQMSVPYEEKYENQ</sequence>
<keyword evidence="3" id="KW-1185">Reference proteome</keyword>
<protein>
    <submittedName>
        <fullName evidence="2">Uncharacterized protein</fullName>
    </submittedName>
</protein>
<evidence type="ECO:0000313" key="3">
    <source>
        <dbReference type="Proteomes" id="UP000319712"/>
    </source>
</evidence>
<evidence type="ECO:0000256" key="1">
    <source>
        <dbReference type="SAM" id="Phobius"/>
    </source>
</evidence>
<dbReference type="EMBL" id="FXTD01000007">
    <property type="protein sequence ID" value="SMO73045.1"/>
    <property type="molecule type" value="Genomic_DNA"/>
</dbReference>
<dbReference type="AlphaFoldDB" id="A0A521DN87"/>
<keyword evidence="1" id="KW-0812">Transmembrane</keyword>
<reference evidence="2 3" key="1">
    <citation type="submission" date="2017-05" db="EMBL/GenBank/DDBJ databases">
        <authorList>
            <person name="Varghese N."/>
            <person name="Submissions S."/>
        </authorList>
    </citation>
    <scope>NUCLEOTIDE SEQUENCE [LARGE SCALE GENOMIC DNA]</scope>
    <source>
        <strain evidence="2 3">DSM 19504</strain>
    </source>
</reference>
<feature type="transmembrane region" description="Helical" evidence="1">
    <location>
        <begin position="54"/>
        <end position="72"/>
    </location>
</feature>
<dbReference type="Proteomes" id="UP000319712">
    <property type="component" value="Unassembled WGS sequence"/>
</dbReference>
<name>A0A521DN87_9EURY</name>
<evidence type="ECO:0000313" key="2">
    <source>
        <dbReference type="EMBL" id="SMO73045.1"/>
    </source>
</evidence>
<keyword evidence="1" id="KW-1133">Transmembrane helix</keyword>
<proteinExistence type="predicted"/>
<keyword evidence="1" id="KW-0472">Membrane</keyword>
<gene>
    <name evidence="2" type="ORF">SAMN06264867_107140</name>
</gene>